<dbReference type="InterPro" id="IPR001506">
    <property type="entry name" value="Peptidase_M12A"/>
</dbReference>
<dbReference type="GO" id="GO:0004222">
    <property type="term" value="F:metalloendopeptidase activity"/>
    <property type="evidence" value="ECO:0007669"/>
    <property type="project" value="UniProtKB-UniRule"/>
</dbReference>
<dbReference type="PRINTS" id="PR00480">
    <property type="entry name" value="ASTACIN"/>
</dbReference>
<dbReference type="GO" id="GO:0008270">
    <property type="term" value="F:zinc ion binding"/>
    <property type="evidence" value="ECO:0007669"/>
    <property type="project" value="UniProtKB-UniRule"/>
</dbReference>
<gene>
    <name evidence="3" type="ORF">ST47_g222</name>
</gene>
<dbReference type="NCBIfam" id="TIGR02232">
    <property type="entry name" value="myxo_disulf_rpt"/>
    <property type="match status" value="1"/>
</dbReference>
<feature type="binding site" evidence="1">
    <location>
        <position position="208"/>
    </location>
    <ligand>
        <name>Zn(2+)</name>
        <dbReference type="ChEBI" id="CHEBI:29105"/>
        <note>catalytic</note>
    </ligand>
</feature>
<dbReference type="GO" id="GO:0006508">
    <property type="term" value="P:proteolysis"/>
    <property type="evidence" value="ECO:0007669"/>
    <property type="project" value="UniProtKB-KW"/>
</dbReference>
<feature type="binding site" evidence="1">
    <location>
        <position position="204"/>
    </location>
    <ligand>
        <name>Zn(2+)</name>
        <dbReference type="ChEBI" id="CHEBI:29105"/>
        <note>catalytic</note>
    </ligand>
</feature>
<keyword evidence="1 2" id="KW-0378">Hydrolase</keyword>
<organism evidence="3 4">
    <name type="scientific">Didymella rabiei</name>
    <name type="common">Chickpea ascochyta blight fungus</name>
    <name type="synonym">Mycosphaerella rabiei</name>
    <dbReference type="NCBI Taxonomy" id="5454"/>
    <lineage>
        <taxon>Eukaryota</taxon>
        <taxon>Fungi</taxon>
        <taxon>Dikarya</taxon>
        <taxon>Ascomycota</taxon>
        <taxon>Pezizomycotina</taxon>
        <taxon>Dothideomycetes</taxon>
        <taxon>Pleosporomycetidae</taxon>
        <taxon>Pleosporales</taxon>
        <taxon>Pleosporineae</taxon>
        <taxon>Didymellaceae</taxon>
        <taxon>Ascochyta</taxon>
    </lineage>
</organism>
<dbReference type="Pfam" id="PF13948">
    <property type="entry name" value="DUF4215"/>
    <property type="match status" value="1"/>
</dbReference>
<dbReference type="SUPFAM" id="SSF55486">
    <property type="entry name" value="Metalloproteases ('zincins'), catalytic domain"/>
    <property type="match status" value="1"/>
</dbReference>
<evidence type="ECO:0000313" key="4">
    <source>
        <dbReference type="Proteomes" id="UP000076837"/>
    </source>
</evidence>
<keyword evidence="1 2" id="KW-0645">Protease</keyword>
<dbReference type="Proteomes" id="UP000076837">
    <property type="component" value="Unassembled WGS sequence"/>
</dbReference>
<feature type="chain" id="PRO_5041745805" description="Metalloendopeptidase" evidence="2">
    <location>
        <begin position="21"/>
        <end position="354"/>
    </location>
</feature>
<sequence length="354" mass="38641">MYASCSSLTLLSALVSITAAYPSSAYNPAPNPGIRKLSTVDIRIAPKSHDKVMISAVSNSSNTRRLSYFVQSGLAITHGDVIYSSEDELLRKVKAQKRSLSYFADDKESLWPSARIEYKWQSEDAKGQGRQEAWEEATKRWTDMLPFVKFSENPAGDAQSEDVVTLVPTENTGSCFSPIGKAQNSQSNQIMLDSECGGAGTYTHELGHTLGLFHEHMRPDRDEYVTINCANVMQSDEGPNNCGENCSGYGCNFQKLPKDRADWSGPYDSLSIMHYSPDEFANGNGPAIVAKPGVPTPRRHTFPTAQDAKRVCSLYQDQCKGVCGDGKVEPGNGEECDDGNNQSGDGCSSDCKKE</sequence>
<dbReference type="PANTHER" id="PTHR10127">
    <property type="entry name" value="DISCOIDIN, CUB, EGF, LAMININ , AND ZINC METALLOPROTEASE DOMAIN CONTAINING"/>
    <property type="match status" value="1"/>
</dbReference>
<dbReference type="EC" id="3.4.24.-" evidence="2"/>
<protein>
    <recommendedName>
        <fullName evidence="2">Metalloendopeptidase</fullName>
        <ecNumber evidence="2">3.4.24.-</ecNumber>
    </recommendedName>
</protein>
<dbReference type="OrthoDB" id="291007at2759"/>
<dbReference type="AlphaFoldDB" id="A0A163ME44"/>
<keyword evidence="1 2" id="KW-0482">Metalloprotease</keyword>
<name>A0A163ME44_DIDRA</name>
<accession>A0A163ME44</accession>
<proteinExistence type="predicted"/>
<dbReference type="STRING" id="5454.A0A163ME44"/>
<reference evidence="3 4" key="1">
    <citation type="journal article" date="2016" name="Sci. Rep.">
        <title>Draft genome sequencing and secretome analysis of fungal phytopathogen Ascochyta rabiei provides insight into the necrotrophic effector repertoire.</title>
        <authorList>
            <person name="Verma S."/>
            <person name="Gazara R.K."/>
            <person name="Nizam S."/>
            <person name="Parween S."/>
            <person name="Chattopadhyay D."/>
            <person name="Verma P.K."/>
        </authorList>
    </citation>
    <scope>NUCLEOTIDE SEQUENCE [LARGE SCALE GENOMIC DNA]</scope>
    <source>
        <strain evidence="3 4">ArDII</strain>
    </source>
</reference>
<dbReference type="PANTHER" id="PTHR10127:SF850">
    <property type="entry name" value="METALLOENDOPEPTIDASE"/>
    <property type="match status" value="1"/>
</dbReference>
<evidence type="ECO:0000256" key="1">
    <source>
        <dbReference type="PROSITE-ProRule" id="PRU01211"/>
    </source>
</evidence>
<dbReference type="InterPro" id="IPR011936">
    <property type="entry name" value="Myxo_disulph_rpt"/>
</dbReference>
<dbReference type="Gene3D" id="3.40.390.10">
    <property type="entry name" value="Collagenase (Catalytic Domain)"/>
    <property type="match status" value="1"/>
</dbReference>
<dbReference type="SMART" id="SM00235">
    <property type="entry name" value="ZnMc"/>
    <property type="match status" value="1"/>
</dbReference>
<comment type="cofactor">
    <cofactor evidence="1 2">
        <name>Zn(2+)</name>
        <dbReference type="ChEBI" id="CHEBI:29105"/>
    </cofactor>
    <text evidence="1 2">Binds 1 zinc ion per subunit.</text>
</comment>
<keyword evidence="4" id="KW-1185">Reference proteome</keyword>
<keyword evidence="1 2" id="KW-0479">Metal-binding</keyword>
<dbReference type="Pfam" id="PF01400">
    <property type="entry name" value="Astacin"/>
    <property type="match status" value="1"/>
</dbReference>
<dbReference type="InterPro" id="IPR006026">
    <property type="entry name" value="Peptidase_Metallo"/>
</dbReference>
<dbReference type="PROSITE" id="PS51864">
    <property type="entry name" value="ASTACIN"/>
    <property type="match status" value="1"/>
</dbReference>
<evidence type="ECO:0000313" key="3">
    <source>
        <dbReference type="EMBL" id="KZM28634.1"/>
    </source>
</evidence>
<comment type="caution">
    <text evidence="3">The sequence shown here is derived from an EMBL/GenBank/DDBJ whole genome shotgun (WGS) entry which is preliminary data.</text>
</comment>
<feature type="active site" evidence="1">
    <location>
        <position position="205"/>
    </location>
</feature>
<comment type="caution">
    <text evidence="1">Lacks conserved residue(s) required for the propagation of feature annotation.</text>
</comment>
<keyword evidence="1 2" id="KW-0862">Zinc</keyword>
<evidence type="ECO:0000256" key="2">
    <source>
        <dbReference type="RuleBase" id="RU361183"/>
    </source>
</evidence>
<keyword evidence="2" id="KW-0732">Signal</keyword>
<dbReference type="EMBL" id="JYNV01000006">
    <property type="protein sequence ID" value="KZM28634.1"/>
    <property type="molecule type" value="Genomic_DNA"/>
</dbReference>
<feature type="binding site" evidence="1">
    <location>
        <position position="214"/>
    </location>
    <ligand>
        <name>Zn(2+)</name>
        <dbReference type="ChEBI" id="CHEBI:29105"/>
        <note>catalytic</note>
    </ligand>
</feature>
<dbReference type="InterPro" id="IPR024079">
    <property type="entry name" value="MetalloPept_cat_dom_sf"/>
</dbReference>
<feature type="signal peptide" evidence="2">
    <location>
        <begin position="1"/>
        <end position="20"/>
    </location>
</feature>